<evidence type="ECO:0000256" key="2">
    <source>
        <dbReference type="ARBA" id="ARBA00023015"/>
    </source>
</evidence>
<dbReference type="OrthoDB" id="9773308at2"/>
<dbReference type="InterPro" id="IPR000551">
    <property type="entry name" value="MerR-type_HTH_dom"/>
</dbReference>
<dbReference type="InterPro" id="IPR009061">
    <property type="entry name" value="DNA-bd_dom_put_sf"/>
</dbReference>
<accession>A0A6N7S4B8</accession>
<feature type="domain" description="HTH merR-type" evidence="5">
    <location>
        <begin position="18"/>
        <end position="79"/>
    </location>
</feature>
<evidence type="ECO:0000256" key="3">
    <source>
        <dbReference type="ARBA" id="ARBA00023125"/>
    </source>
</evidence>
<evidence type="ECO:0000256" key="1">
    <source>
        <dbReference type="ARBA" id="ARBA00022491"/>
    </source>
</evidence>
<dbReference type="PANTHER" id="PTHR30204">
    <property type="entry name" value="REDOX-CYCLING DRUG-SENSING TRANSCRIPTIONAL ACTIVATOR SOXR"/>
    <property type="match status" value="1"/>
</dbReference>
<keyword evidence="9" id="KW-1185">Reference proteome</keyword>
<evidence type="ECO:0000256" key="4">
    <source>
        <dbReference type="ARBA" id="ARBA00023163"/>
    </source>
</evidence>
<gene>
    <name evidence="7" type="ORF">GKD88_06150</name>
    <name evidence="6" type="ORF">GKE08_03365</name>
</gene>
<dbReference type="EMBL" id="WKPI01000007">
    <property type="protein sequence ID" value="MSC32697.1"/>
    <property type="molecule type" value="Genomic_DNA"/>
</dbReference>
<evidence type="ECO:0000313" key="9">
    <source>
        <dbReference type="Proteomes" id="UP000480929"/>
    </source>
</evidence>
<dbReference type="AlphaFoldDB" id="A0A6N7S4B8"/>
<dbReference type="EMBL" id="WKPJ01000003">
    <property type="protein sequence ID" value="MSA88358.1"/>
    <property type="molecule type" value="Genomic_DNA"/>
</dbReference>
<keyword evidence="3" id="KW-0238">DNA-binding</keyword>
<reference evidence="8 9" key="1">
    <citation type="journal article" date="2019" name="Nat. Med.">
        <title>A library of human gut bacterial isolates paired with longitudinal multiomics data enables mechanistic microbiome research.</title>
        <authorList>
            <person name="Poyet M."/>
            <person name="Groussin M."/>
            <person name="Gibbons S.M."/>
            <person name="Avila-Pacheco J."/>
            <person name="Jiang X."/>
            <person name="Kearney S.M."/>
            <person name="Perrotta A.R."/>
            <person name="Berdy B."/>
            <person name="Zhao S."/>
            <person name="Lieberman T.D."/>
            <person name="Swanson P.K."/>
            <person name="Smith M."/>
            <person name="Roesemann S."/>
            <person name="Alexander J.E."/>
            <person name="Rich S.A."/>
            <person name="Livny J."/>
            <person name="Vlamakis H."/>
            <person name="Clish C."/>
            <person name="Bullock K."/>
            <person name="Deik A."/>
            <person name="Scott J."/>
            <person name="Pierce K.A."/>
            <person name="Xavier R.J."/>
            <person name="Alm E.J."/>
        </authorList>
    </citation>
    <scope>NUCLEOTIDE SEQUENCE [LARGE SCALE GENOMIC DNA]</scope>
    <source>
        <strain evidence="6 8">BIOML-A4</strain>
        <strain evidence="7 9">BIOML-A5</strain>
    </source>
</reference>
<dbReference type="GO" id="GO:0003700">
    <property type="term" value="F:DNA-binding transcription factor activity"/>
    <property type="evidence" value="ECO:0007669"/>
    <property type="project" value="InterPro"/>
</dbReference>
<evidence type="ECO:0000313" key="8">
    <source>
        <dbReference type="Proteomes" id="UP000433575"/>
    </source>
</evidence>
<dbReference type="Pfam" id="PF13411">
    <property type="entry name" value="MerR_1"/>
    <property type="match status" value="1"/>
</dbReference>
<dbReference type="GO" id="GO:0003677">
    <property type="term" value="F:DNA binding"/>
    <property type="evidence" value="ECO:0007669"/>
    <property type="project" value="UniProtKB-KW"/>
</dbReference>
<comment type="caution">
    <text evidence="6">The sequence shown here is derived from an EMBL/GenBank/DDBJ whole genome shotgun (WGS) entry which is preliminary data.</text>
</comment>
<keyword evidence="2" id="KW-0805">Transcription regulation</keyword>
<proteinExistence type="predicted"/>
<dbReference type="InterPro" id="IPR047057">
    <property type="entry name" value="MerR_fam"/>
</dbReference>
<dbReference type="PANTHER" id="PTHR30204:SF69">
    <property type="entry name" value="MERR-FAMILY TRANSCRIPTIONAL REGULATOR"/>
    <property type="match status" value="1"/>
</dbReference>
<dbReference type="CDD" id="cd00592">
    <property type="entry name" value="HTH_MerR-like"/>
    <property type="match status" value="1"/>
</dbReference>
<evidence type="ECO:0000313" key="7">
    <source>
        <dbReference type="EMBL" id="MSC32697.1"/>
    </source>
</evidence>
<dbReference type="Proteomes" id="UP000480929">
    <property type="component" value="Unassembled WGS sequence"/>
</dbReference>
<organism evidence="6 8">
    <name type="scientific">Holdemania massiliensis</name>
    <dbReference type="NCBI Taxonomy" id="1468449"/>
    <lineage>
        <taxon>Bacteria</taxon>
        <taxon>Bacillati</taxon>
        <taxon>Bacillota</taxon>
        <taxon>Erysipelotrichia</taxon>
        <taxon>Erysipelotrichales</taxon>
        <taxon>Erysipelotrichaceae</taxon>
        <taxon>Holdemania</taxon>
    </lineage>
</organism>
<evidence type="ECO:0000313" key="6">
    <source>
        <dbReference type="EMBL" id="MSA88358.1"/>
    </source>
</evidence>
<evidence type="ECO:0000259" key="5">
    <source>
        <dbReference type="Pfam" id="PF13411"/>
    </source>
</evidence>
<protein>
    <submittedName>
        <fullName evidence="6">MerR family transcriptional regulator</fullName>
    </submittedName>
</protein>
<dbReference type="Gene3D" id="1.10.1660.10">
    <property type="match status" value="1"/>
</dbReference>
<dbReference type="SUPFAM" id="SSF46955">
    <property type="entry name" value="Putative DNA-binding domain"/>
    <property type="match status" value="1"/>
</dbReference>
<name>A0A6N7S4B8_9FIRM</name>
<keyword evidence="1" id="KW-0678">Repressor</keyword>
<dbReference type="Proteomes" id="UP000433575">
    <property type="component" value="Unassembled WGS sequence"/>
</dbReference>
<sequence>MFIAFRQNNQREGVMKFTRSQFSKTFGISMESLRYLEKNGSIQIARNQENQYIEYTEEQIPIILSIKKFQQAKIPLEEILPLTGQQVPDHIAFLDHCIGELKQQKEQIEASLGYLQFIQSVYQEEIQKVNQLQLKWEGECFYLRFDPKGRNNVLIREAMQYLPHVDLMTILDLDQLDEEQPKVQLGLNLPLYIDSCKPLIQAVEHSNQLHKTADGTYLYKVIFKTNILKIRRSDIQNMLDYAAQHHFTLQQEIFGFVMGPEIRNQEKGYYIRLYCLIQKDAE</sequence>
<keyword evidence="4" id="KW-0804">Transcription</keyword>